<sequence>MSVSRTTAAAAVAVVALAVGLPLPAARADTAAPVPSAVPAAVPAALSTAVPASPGRASAVTAELRLDVSLLDKAADVPVDIALNKVETPAQSAGTLLTAKVDGVDRERPVTLVDAEAGKSVTRADAHGTAASVTLVGAAVHAPGLPLTALLGLDALSASVTCPVDGPPTAQVGALARVTVLGRSVKPGLYGPTHVDVPGIGSVDLQFSRHTTTSTTAAASALEVQVALNPLNLNVAKVTGRITVASVSCEKPTAGSAAPSTAPAVQPSAGPSGLPAPASVQAGRALPAADARSLAFTGSSGTGTLLAGSGVLLAVGAAALRVTRRRRAHRR</sequence>
<feature type="transmembrane region" description="Helical" evidence="2">
    <location>
        <begin position="303"/>
        <end position="322"/>
    </location>
</feature>
<proteinExistence type="predicted"/>
<feature type="signal peptide" evidence="3">
    <location>
        <begin position="1"/>
        <end position="27"/>
    </location>
</feature>
<keyword evidence="5" id="KW-1185">Reference proteome</keyword>
<feature type="region of interest" description="Disordered" evidence="1">
    <location>
        <begin position="252"/>
        <end position="279"/>
    </location>
</feature>
<comment type="caution">
    <text evidence="4">The sequence shown here is derived from an EMBL/GenBank/DDBJ whole genome shotgun (WGS) entry which is preliminary data.</text>
</comment>
<evidence type="ECO:0000256" key="3">
    <source>
        <dbReference type="SAM" id="SignalP"/>
    </source>
</evidence>
<name>A0ABN3A3A7_9ACTN</name>
<accession>A0ABN3A3A7</accession>
<reference evidence="4 5" key="1">
    <citation type="journal article" date="2019" name="Int. J. Syst. Evol. Microbiol.">
        <title>The Global Catalogue of Microorganisms (GCM) 10K type strain sequencing project: providing services to taxonomists for standard genome sequencing and annotation.</title>
        <authorList>
            <consortium name="The Broad Institute Genomics Platform"/>
            <consortium name="The Broad Institute Genome Sequencing Center for Infectious Disease"/>
            <person name="Wu L."/>
            <person name="Ma J."/>
        </authorList>
    </citation>
    <scope>NUCLEOTIDE SEQUENCE [LARGE SCALE GENOMIC DNA]</scope>
    <source>
        <strain evidence="4 5">JCM 14560</strain>
    </source>
</reference>
<gene>
    <name evidence="4" type="ORF">GCM10009760_49000</name>
</gene>
<dbReference type="RefSeq" id="WP_344468106.1">
    <property type="nucleotide sequence ID" value="NZ_BAAANT010000034.1"/>
</dbReference>
<evidence type="ECO:0000256" key="2">
    <source>
        <dbReference type="SAM" id="Phobius"/>
    </source>
</evidence>
<dbReference type="InterPro" id="IPR048202">
    <property type="entry name" value="SCO1860-like"/>
</dbReference>
<organism evidence="4 5">
    <name type="scientific">Kitasatospora kazusensis</name>
    <dbReference type="NCBI Taxonomy" id="407974"/>
    <lineage>
        <taxon>Bacteria</taxon>
        <taxon>Bacillati</taxon>
        <taxon>Actinomycetota</taxon>
        <taxon>Actinomycetes</taxon>
        <taxon>Kitasatosporales</taxon>
        <taxon>Streptomycetaceae</taxon>
        <taxon>Kitasatospora</taxon>
    </lineage>
</organism>
<dbReference type="EMBL" id="BAAANT010000034">
    <property type="protein sequence ID" value="GAA2152435.1"/>
    <property type="molecule type" value="Genomic_DNA"/>
</dbReference>
<evidence type="ECO:0000256" key="1">
    <source>
        <dbReference type="SAM" id="MobiDB-lite"/>
    </source>
</evidence>
<keyword evidence="2" id="KW-1133">Transmembrane helix</keyword>
<feature type="chain" id="PRO_5047478275" evidence="3">
    <location>
        <begin position="28"/>
        <end position="331"/>
    </location>
</feature>
<keyword evidence="2" id="KW-0812">Transmembrane</keyword>
<dbReference type="Proteomes" id="UP001422759">
    <property type="component" value="Unassembled WGS sequence"/>
</dbReference>
<dbReference type="NCBIfam" id="NF041527">
    <property type="entry name" value="SCO1860_LAETG"/>
    <property type="match status" value="1"/>
</dbReference>
<keyword evidence="2" id="KW-0472">Membrane</keyword>
<evidence type="ECO:0000313" key="4">
    <source>
        <dbReference type="EMBL" id="GAA2152435.1"/>
    </source>
</evidence>
<keyword evidence="3" id="KW-0732">Signal</keyword>
<protein>
    <submittedName>
        <fullName evidence="4">SCO1860 family LAETG-anchored protein</fullName>
    </submittedName>
</protein>
<evidence type="ECO:0000313" key="5">
    <source>
        <dbReference type="Proteomes" id="UP001422759"/>
    </source>
</evidence>